<evidence type="ECO:0000256" key="1">
    <source>
        <dbReference type="ARBA" id="ARBA00001968"/>
    </source>
</evidence>
<keyword evidence="2" id="KW-0479">Metal-binding</keyword>
<dbReference type="EMBL" id="JASPKY010000575">
    <property type="protein sequence ID" value="KAK9692616.1"/>
    <property type="molecule type" value="Genomic_DNA"/>
</dbReference>
<sequence length="87" mass="10007">MSINARHAGATHDAFIWRHSGINQVLTQNYLRGERNTWLLGDSGYPLQPYLLTPVPDVQPNSPEERYNRAHSSARNCVERCFARREV</sequence>
<dbReference type="GO" id="GO:0004519">
    <property type="term" value="F:endonuclease activity"/>
    <property type="evidence" value="ECO:0007669"/>
    <property type="project" value="UniProtKB-KW"/>
</dbReference>
<dbReference type="AlphaFoldDB" id="A0AAW1IS28"/>
<keyword evidence="5" id="KW-1185">Reference proteome</keyword>
<dbReference type="Pfam" id="PF13359">
    <property type="entry name" value="DDE_Tnp_4"/>
    <property type="match status" value="1"/>
</dbReference>
<gene>
    <name evidence="4" type="ORF">QE152_g35038</name>
</gene>
<feature type="domain" description="DDE Tnp4" evidence="3">
    <location>
        <begin position="2"/>
        <end position="84"/>
    </location>
</feature>
<reference evidence="4 5" key="1">
    <citation type="journal article" date="2024" name="BMC Genomics">
        <title>De novo assembly and annotation of Popillia japonica's genome with initial clues to its potential as an invasive pest.</title>
        <authorList>
            <person name="Cucini C."/>
            <person name="Boschi S."/>
            <person name="Funari R."/>
            <person name="Cardaioli E."/>
            <person name="Iannotti N."/>
            <person name="Marturano G."/>
            <person name="Paoli F."/>
            <person name="Bruttini M."/>
            <person name="Carapelli A."/>
            <person name="Frati F."/>
            <person name="Nardi F."/>
        </authorList>
    </citation>
    <scope>NUCLEOTIDE SEQUENCE [LARGE SCALE GENOMIC DNA]</scope>
    <source>
        <strain evidence="4">DMR45628</strain>
    </source>
</reference>
<evidence type="ECO:0000313" key="4">
    <source>
        <dbReference type="EMBL" id="KAK9692616.1"/>
    </source>
</evidence>
<protein>
    <submittedName>
        <fullName evidence="4">DDE superfamily endonuclease</fullName>
    </submittedName>
</protein>
<evidence type="ECO:0000313" key="5">
    <source>
        <dbReference type="Proteomes" id="UP001458880"/>
    </source>
</evidence>
<dbReference type="InterPro" id="IPR027806">
    <property type="entry name" value="HARBI1_dom"/>
</dbReference>
<dbReference type="GO" id="GO:0046872">
    <property type="term" value="F:metal ion binding"/>
    <property type="evidence" value="ECO:0007669"/>
    <property type="project" value="UniProtKB-KW"/>
</dbReference>
<keyword evidence="4" id="KW-0378">Hydrolase</keyword>
<comment type="caution">
    <text evidence="4">The sequence shown here is derived from an EMBL/GenBank/DDBJ whole genome shotgun (WGS) entry which is preliminary data.</text>
</comment>
<dbReference type="Proteomes" id="UP001458880">
    <property type="component" value="Unassembled WGS sequence"/>
</dbReference>
<organism evidence="4 5">
    <name type="scientific">Popillia japonica</name>
    <name type="common">Japanese beetle</name>
    <dbReference type="NCBI Taxonomy" id="7064"/>
    <lineage>
        <taxon>Eukaryota</taxon>
        <taxon>Metazoa</taxon>
        <taxon>Ecdysozoa</taxon>
        <taxon>Arthropoda</taxon>
        <taxon>Hexapoda</taxon>
        <taxon>Insecta</taxon>
        <taxon>Pterygota</taxon>
        <taxon>Neoptera</taxon>
        <taxon>Endopterygota</taxon>
        <taxon>Coleoptera</taxon>
        <taxon>Polyphaga</taxon>
        <taxon>Scarabaeiformia</taxon>
        <taxon>Scarabaeidae</taxon>
        <taxon>Rutelinae</taxon>
        <taxon>Popillia</taxon>
    </lineage>
</organism>
<evidence type="ECO:0000259" key="3">
    <source>
        <dbReference type="Pfam" id="PF13359"/>
    </source>
</evidence>
<keyword evidence="4" id="KW-0540">Nuclease</keyword>
<accession>A0AAW1IS28</accession>
<keyword evidence="4" id="KW-0255">Endonuclease</keyword>
<name>A0AAW1IS28_POPJA</name>
<proteinExistence type="predicted"/>
<comment type="cofactor">
    <cofactor evidence="1">
        <name>a divalent metal cation</name>
        <dbReference type="ChEBI" id="CHEBI:60240"/>
    </cofactor>
</comment>
<evidence type="ECO:0000256" key="2">
    <source>
        <dbReference type="ARBA" id="ARBA00022723"/>
    </source>
</evidence>